<dbReference type="GO" id="GO:1990189">
    <property type="term" value="F:protein N-terminal-serine acetyltransferase activity"/>
    <property type="evidence" value="ECO:0007669"/>
    <property type="project" value="TreeGrafter"/>
</dbReference>
<reference evidence="2 4" key="2">
    <citation type="submission" date="2020-08" db="EMBL/GenBank/DDBJ databases">
        <title>Genomic Encyclopedia of Type Strains, Phase III (KMG-III): the genomes of soil and plant-associated and newly described type strains.</title>
        <authorList>
            <person name="Whitman W."/>
        </authorList>
    </citation>
    <scope>NUCLEOTIDE SEQUENCE [LARGE SCALE GENOMIC DNA]</scope>
    <source>
        <strain evidence="2 4">CECT 8088</strain>
    </source>
</reference>
<keyword evidence="2" id="KW-0808">Transferase</keyword>
<dbReference type="InterPro" id="IPR051908">
    <property type="entry name" value="Ribosomal_N-acetyltransferase"/>
</dbReference>
<evidence type="ECO:0000313" key="4">
    <source>
        <dbReference type="Proteomes" id="UP000557688"/>
    </source>
</evidence>
<dbReference type="EMBL" id="JABXXQ010000532">
    <property type="protein sequence ID" value="NVN31872.1"/>
    <property type="molecule type" value="Genomic_DNA"/>
</dbReference>
<protein>
    <submittedName>
        <fullName evidence="3">GNAT family N-acetyltransferase</fullName>
    </submittedName>
    <submittedName>
        <fullName evidence="2">Ribosomal-protein-alanine N-acetyltransferase</fullName>
        <ecNumber evidence="2">2.3.1.267</ecNumber>
    </submittedName>
</protein>
<dbReference type="PANTHER" id="PTHR43441:SF10">
    <property type="entry name" value="ACETYLTRANSFERASE"/>
    <property type="match status" value="1"/>
</dbReference>
<dbReference type="Gene3D" id="3.40.630.30">
    <property type="match status" value="1"/>
</dbReference>
<dbReference type="Proteomes" id="UP000565205">
    <property type="component" value="Unassembled WGS sequence"/>
</dbReference>
<comment type="caution">
    <text evidence="2">The sequence shown here is derived from an EMBL/GenBank/DDBJ whole genome shotgun (WGS) entry which is preliminary data.</text>
</comment>
<dbReference type="Pfam" id="PF13302">
    <property type="entry name" value="Acetyltransf_3"/>
    <property type="match status" value="1"/>
</dbReference>
<dbReference type="GO" id="GO:0008999">
    <property type="term" value="F:protein-N-terminal-alanine acetyltransferase activity"/>
    <property type="evidence" value="ECO:0007669"/>
    <property type="project" value="UniProtKB-EC"/>
</dbReference>
<dbReference type="PANTHER" id="PTHR43441">
    <property type="entry name" value="RIBOSOMAL-PROTEIN-SERINE ACETYLTRANSFERASE"/>
    <property type="match status" value="1"/>
</dbReference>
<evidence type="ECO:0000259" key="1">
    <source>
        <dbReference type="Pfam" id="PF13302"/>
    </source>
</evidence>
<feature type="domain" description="N-acetyltransferase" evidence="1">
    <location>
        <begin position="7"/>
        <end position="135"/>
    </location>
</feature>
<dbReference type="GO" id="GO:0005737">
    <property type="term" value="C:cytoplasm"/>
    <property type="evidence" value="ECO:0007669"/>
    <property type="project" value="TreeGrafter"/>
</dbReference>
<dbReference type="EC" id="2.3.1.267" evidence="2"/>
<dbReference type="InterPro" id="IPR016181">
    <property type="entry name" value="Acyl_CoA_acyltransferase"/>
</dbReference>
<proteinExistence type="predicted"/>
<dbReference type="SUPFAM" id="SSF55729">
    <property type="entry name" value="Acyl-CoA N-acyltransferases (Nat)"/>
    <property type="match status" value="1"/>
</dbReference>
<organism evidence="2 4">
    <name type="scientific">Endobacter medicaginis</name>
    <dbReference type="NCBI Taxonomy" id="1181271"/>
    <lineage>
        <taxon>Bacteria</taxon>
        <taxon>Pseudomonadati</taxon>
        <taxon>Pseudomonadota</taxon>
        <taxon>Alphaproteobacteria</taxon>
        <taxon>Acetobacterales</taxon>
        <taxon>Acetobacteraceae</taxon>
        <taxon>Endobacter</taxon>
    </lineage>
</organism>
<gene>
    <name evidence="2" type="ORF">FHR90_002668</name>
    <name evidence="3" type="ORF">HUK83_16215</name>
</gene>
<dbReference type="EMBL" id="JACHXV010000012">
    <property type="protein sequence ID" value="MBB3174821.1"/>
    <property type="molecule type" value="Genomic_DNA"/>
</dbReference>
<dbReference type="InterPro" id="IPR000182">
    <property type="entry name" value="GNAT_dom"/>
</dbReference>
<dbReference type="RefSeq" id="WP_176626471.1">
    <property type="nucleotide sequence ID" value="NZ_JABXXQ010000532.1"/>
</dbReference>
<evidence type="ECO:0000313" key="5">
    <source>
        <dbReference type="Proteomes" id="UP000565205"/>
    </source>
</evidence>
<evidence type="ECO:0000313" key="2">
    <source>
        <dbReference type="EMBL" id="MBB3174821.1"/>
    </source>
</evidence>
<evidence type="ECO:0000313" key="3">
    <source>
        <dbReference type="EMBL" id="NVN31872.1"/>
    </source>
</evidence>
<dbReference type="AlphaFoldDB" id="A0A839V5V1"/>
<dbReference type="Proteomes" id="UP000557688">
    <property type="component" value="Unassembled WGS sequence"/>
</dbReference>
<name>A0A839V5V1_9PROT</name>
<reference evidence="3 5" key="1">
    <citation type="submission" date="2020-06" db="EMBL/GenBank/DDBJ databases">
        <title>Description of novel acetic acid bacteria.</title>
        <authorList>
            <person name="Sombolestani A."/>
        </authorList>
    </citation>
    <scope>NUCLEOTIDE SEQUENCE [LARGE SCALE GENOMIC DNA]</scope>
    <source>
        <strain evidence="3 5">LMG 26838</strain>
    </source>
</reference>
<keyword evidence="2" id="KW-0012">Acyltransferase</keyword>
<sequence length="146" mass="16178">MLHVITAPVRYSDADDLIASNTASRRHHAPWVTPFTDRQGFEAWYGRILTGPNLGFVARETSSETIVGVITLTEIVWGAFRSAYLGYYGMIDWCGRGLMTAAVAKVVKHAFDDLGLHRLEANVQPGNAKSITLIRSSAPRLFETLR</sequence>
<keyword evidence="4" id="KW-1185">Reference proteome</keyword>
<accession>A0A839V5V1</accession>